<dbReference type="Proteomes" id="UP000297245">
    <property type="component" value="Unassembled WGS sequence"/>
</dbReference>
<sequence length="143" mass="16259">MSSGDYLLKETLKSALAWRENITNTVDGRISIWVLFYRQTGFNFITRPQGKNYRSKIYREKVAGVQVPGQRGSFPRGWVYSDDDQEECLNEVQNALQASQYDEEGAYTGGVNDGLGPELRDEDLAEDIVDFPSDDKDYDVDND</sequence>
<proteinExistence type="predicted"/>
<keyword evidence="2" id="KW-1185">Reference proteome</keyword>
<name>A0A4S8MJZ5_DENBC</name>
<organism evidence="1 2">
    <name type="scientific">Dendrothele bispora (strain CBS 962.96)</name>
    <dbReference type="NCBI Taxonomy" id="1314807"/>
    <lineage>
        <taxon>Eukaryota</taxon>
        <taxon>Fungi</taxon>
        <taxon>Dikarya</taxon>
        <taxon>Basidiomycota</taxon>
        <taxon>Agaricomycotina</taxon>
        <taxon>Agaricomycetes</taxon>
        <taxon>Agaricomycetidae</taxon>
        <taxon>Agaricales</taxon>
        <taxon>Agaricales incertae sedis</taxon>
        <taxon>Dendrothele</taxon>
    </lineage>
</organism>
<evidence type="ECO:0000313" key="2">
    <source>
        <dbReference type="Proteomes" id="UP000297245"/>
    </source>
</evidence>
<gene>
    <name evidence="1" type="ORF">K435DRAFT_792021</name>
</gene>
<reference evidence="1 2" key="1">
    <citation type="journal article" date="2019" name="Nat. Ecol. Evol.">
        <title>Megaphylogeny resolves global patterns of mushroom evolution.</title>
        <authorList>
            <person name="Varga T."/>
            <person name="Krizsan K."/>
            <person name="Foldi C."/>
            <person name="Dima B."/>
            <person name="Sanchez-Garcia M."/>
            <person name="Sanchez-Ramirez S."/>
            <person name="Szollosi G.J."/>
            <person name="Szarkandi J.G."/>
            <person name="Papp V."/>
            <person name="Albert L."/>
            <person name="Andreopoulos W."/>
            <person name="Angelini C."/>
            <person name="Antonin V."/>
            <person name="Barry K.W."/>
            <person name="Bougher N.L."/>
            <person name="Buchanan P."/>
            <person name="Buyck B."/>
            <person name="Bense V."/>
            <person name="Catcheside P."/>
            <person name="Chovatia M."/>
            <person name="Cooper J."/>
            <person name="Damon W."/>
            <person name="Desjardin D."/>
            <person name="Finy P."/>
            <person name="Geml J."/>
            <person name="Haridas S."/>
            <person name="Hughes K."/>
            <person name="Justo A."/>
            <person name="Karasinski D."/>
            <person name="Kautmanova I."/>
            <person name="Kiss B."/>
            <person name="Kocsube S."/>
            <person name="Kotiranta H."/>
            <person name="LaButti K.M."/>
            <person name="Lechner B.E."/>
            <person name="Liimatainen K."/>
            <person name="Lipzen A."/>
            <person name="Lukacs Z."/>
            <person name="Mihaltcheva S."/>
            <person name="Morgado L.N."/>
            <person name="Niskanen T."/>
            <person name="Noordeloos M.E."/>
            <person name="Ohm R.A."/>
            <person name="Ortiz-Santana B."/>
            <person name="Ovrebo C."/>
            <person name="Racz N."/>
            <person name="Riley R."/>
            <person name="Savchenko A."/>
            <person name="Shiryaev A."/>
            <person name="Soop K."/>
            <person name="Spirin V."/>
            <person name="Szebenyi C."/>
            <person name="Tomsovsky M."/>
            <person name="Tulloss R.E."/>
            <person name="Uehling J."/>
            <person name="Grigoriev I.V."/>
            <person name="Vagvolgyi C."/>
            <person name="Papp T."/>
            <person name="Martin F.M."/>
            <person name="Miettinen O."/>
            <person name="Hibbett D.S."/>
            <person name="Nagy L.G."/>
        </authorList>
    </citation>
    <scope>NUCLEOTIDE SEQUENCE [LARGE SCALE GENOMIC DNA]</scope>
    <source>
        <strain evidence="1 2">CBS 962.96</strain>
    </source>
</reference>
<dbReference type="EMBL" id="ML179070">
    <property type="protein sequence ID" value="THV03133.1"/>
    <property type="molecule type" value="Genomic_DNA"/>
</dbReference>
<evidence type="ECO:0000313" key="1">
    <source>
        <dbReference type="EMBL" id="THV03133.1"/>
    </source>
</evidence>
<dbReference type="AlphaFoldDB" id="A0A4S8MJZ5"/>
<accession>A0A4S8MJZ5</accession>
<protein>
    <submittedName>
        <fullName evidence="1">Uncharacterized protein</fullName>
    </submittedName>
</protein>